<sequence length="155" mass="17589">MGSRQETDEMGEIVWSENLVWKEALWRLKLRTYHNEEYKDRAFEAIGQKLDLPKREEYILPWLANAKKPSIAPQSCYSAGQSHRQSKKRDAITEGILTLTQVVSQQAAAPSNNHGSTTDAGDSFGNFVACELRKMKSPEKNSKKQKMASVIFEKV</sequence>
<evidence type="ECO:0000313" key="1">
    <source>
        <dbReference type="EMBL" id="KAJ8684803.1"/>
    </source>
</evidence>
<keyword evidence="2" id="KW-1185">Reference proteome</keyword>
<organism evidence="1 2">
    <name type="scientific">Eretmocerus hayati</name>
    <dbReference type="NCBI Taxonomy" id="131215"/>
    <lineage>
        <taxon>Eukaryota</taxon>
        <taxon>Metazoa</taxon>
        <taxon>Ecdysozoa</taxon>
        <taxon>Arthropoda</taxon>
        <taxon>Hexapoda</taxon>
        <taxon>Insecta</taxon>
        <taxon>Pterygota</taxon>
        <taxon>Neoptera</taxon>
        <taxon>Endopterygota</taxon>
        <taxon>Hymenoptera</taxon>
        <taxon>Apocrita</taxon>
        <taxon>Proctotrupomorpha</taxon>
        <taxon>Chalcidoidea</taxon>
        <taxon>Aphelinidae</taxon>
        <taxon>Aphelininae</taxon>
        <taxon>Eretmocerus</taxon>
    </lineage>
</organism>
<dbReference type="EMBL" id="CM056741">
    <property type="protein sequence ID" value="KAJ8684803.1"/>
    <property type="molecule type" value="Genomic_DNA"/>
</dbReference>
<dbReference type="Proteomes" id="UP001239111">
    <property type="component" value="Chromosome 1"/>
</dbReference>
<name>A0ACC2PMX6_9HYME</name>
<comment type="caution">
    <text evidence="1">The sequence shown here is derived from an EMBL/GenBank/DDBJ whole genome shotgun (WGS) entry which is preliminary data.</text>
</comment>
<proteinExistence type="predicted"/>
<gene>
    <name evidence="1" type="ORF">QAD02_020596</name>
</gene>
<protein>
    <submittedName>
        <fullName evidence="1">Uncharacterized protein</fullName>
    </submittedName>
</protein>
<reference evidence="1" key="1">
    <citation type="submission" date="2023-04" db="EMBL/GenBank/DDBJ databases">
        <title>A chromosome-level genome assembly of the parasitoid wasp Eretmocerus hayati.</title>
        <authorList>
            <person name="Zhong Y."/>
            <person name="Liu S."/>
            <person name="Liu Y."/>
        </authorList>
    </citation>
    <scope>NUCLEOTIDE SEQUENCE</scope>
    <source>
        <strain evidence="1">ZJU_SS_LIU_2023</strain>
    </source>
</reference>
<accession>A0ACC2PMX6</accession>
<evidence type="ECO:0000313" key="2">
    <source>
        <dbReference type="Proteomes" id="UP001239111"/>
    </source>
</evidence>